<protein>
    <submittedName>
        <fullName evidence="1">Uncharacterized protein</fullName>
    </submittedName>
</protein>
<dbReference type="EMBL" id="LUEZ02000040">
    <property type="protein sequence ID" value="RDB25861.1"/>
    <property type="molecule type" value="Genomic_DNA"/>
</dbReference>
<comment type="caution">
    <text evidence="1">The sequence shown here is derived from an EMBL/GenBank/DDBJ whole genome shotgun (WGS) entry which is preliminary data.</text>
</comment>
<dbReference type="Proteomes" id="UP000076154">
    <property type="component" value="Unassembled WGS sequence"/>
</dbReference>
<evidence type="ECO:0000313" key="2">
    <source>
        <dbReference type="Proteomes" id="UP000076154"/>
    </source>
</evidence>
<name>A0A369JU52_HYPMA</name>
<gene>
    <name evidence="1" type="ORF">Hypma_006459</name>
</gene>
<organism evidence="1 2">
    <name type="scientific">Hypsizygus marmoreus</name>
    <name type="common">White beech mushroom</name>
    <name type="synonym">Agaricus marmoreus</name>
    <dbReference type="NCBI Taxonomy" id="39966"/>
    <lineage>
        <taxon>Eukaryota</taxon>
        <taxon>Fungi</taxon>
        <taxon>Dikarya</taxon>
        <taxon>Basidiomycota</taxon>
        <taxon>Agaricomycotina</taxon>
        <taxon>Agaricomycetes</taxon>
        <taxon>Agaricomycetidae</taxon>
        <taxon>Agaricales</taxon>
        <taxon>Tricholomatineae</taxon>
        <taxon>Lyophyllaceae</taxon>
        <taxon>Hypsizygus</taxon>
    </lineage>
</organism>
<proteinExistence type="predicted"/>
<sequence length="105" mass="11606">MEDHLVSSFHLGRTAFGMPMIPDFDFQFFVRTRSFGTPSLGGPAHASSRHLSVNEVYEPNAASWFWSQPLVRSSQLLALTPPSGAGLLNSPFYFSGLHPEEQVLP</sequence>
<keyword evidence="2" id="KW-1185">Reference proteome</keyword>
<accession>A0A369JU52</accession>
<reference evidence="1" key="1">
    <citation type="submission" date="2018-04" db="EMBL/GenBank/DDBJ databases">
        <title>Whole genome sequencing of Hypsizygus marmoreus.</title>
        <authorList>
            <person name="Choi I.-G."/>
            <person name="Min B."/>
            <person name="Kim J.-G."/>
            <person name="Kim S."/>
            <person name="Oh Y.-L."/>
            <person name="Kong W.-S."/>
            <person name="Park H."/>
            <person name="Jeong J."/>
            <person name="Song E.-S."/>
        </authorList>
    </citation>
    <scope>NUCLEOTIDE SEQUENCE [LARGE SCALE GENOMIC DNA]</scope>
    <source>
        <strain evidence="1">51987-8</strain>
    </source>
</reference>
<evidence type="ECO:0000313" key="1">
    <source>
        <dbReference type="EMBL" id="RDB25861.1"/>
    </source>
</evidence>
<dbReference type="AlphaFoldDB" id="A0A369JU52"/>
<dbReference type="InParanoid" id="A0A369JU52"/>